<feature type="domain" description="SET" evidence="7">
    <location>
        <begin position="22"/>
        <end position="134"/>
    </location>
</feature>
<evidence type="ECO:0000256" key="4">
    <source>
        <dbReference type="ARBA" id="ARBA00022679"/>
    </source>
</evidence>
<evidence type="ECO:0000259" key="8">
    <source>
        <dbReference type="PROSITE" id="PS50868"/>
    </source>
</evidence>
<evidence type="ECO:0000313" key="9">
    <source>
        <dbReference type="EMBL" id="KAE8755625.1"/>
    </source>
</evidence>
<dbReference type="AlphaFoldDB" id="A0A6N6W4U2"/>
<evidence type="ECO:0000313" key="10">
    <source>
        <dbReference type="Proteomes" id="UP000463700"/>
    </source>
</evidence>
<comment type="subcellular location">
    <subcellularLocation>
        <location evidence="1">Chromosome</location>
    </subcellularLocation>
</comment>
<dbReference type="GO" id="GO:0005694">
    <property type="term" value="C:chromosome"/>
    <property type="evidence" value="ECO:0007669"/>
    <property type="project" value="UniProtKB-SubCell"/>
</dbReference>
<dbReference type="InterPro" id="IPR050777">
    <property type="entry name" value="SET2_Histone-Lys_MeTrsfase"/>
</dbReference>
<dbReference type="InterPro" id="IPR001214">
    <property type="entry name" value="SET_dom"/>
</dbReference>
<dbReference type="SMART" id="SM00317">
    <property type="entry name" value="SET"/>
    <property type="match status" value="1"/>
</dbReference>
<protein>
    <submittedName>
        <fullName evidence="9">SET domain-containing protein-lysine N-methyltransferase</fullName>
    </submittedName>
</protein>
<keyword evidence="4 9" id="KW-0808">Transferase</keyword>
<dbReference type="Pfam" id="PF00856">
    <property type="entry name" value="SET"/>
    <property type="match status" value="1"/>
</dbReference>
<dbReference type="Proteomes" id="UP000463700">
    <property type="component" value="Unassembled WGS sequence"/>
</dbReference>
<evidence type="ECO:0000256" key="1">
    <source>
        <dbReference type="ARBA" id="ARBA00004286"/>
    </source>
</evidence>
<dbReference type="GO" id="GO:0032259">
    <property type="term" value="P:methylation"/>
    <property type="evidence" value="ECO:0007669"/>
    <property type="project" value="UniProtKB-KW"/>
</dbReference>
<dbReference type="EMBL" id="VOSW01000083">
    <property type="protein sequence ID" value="KAE8755625.1"/>
    <property type="molecule type" value="Genomic_DNA"/>
</dbReference>
<evidence type="ECO:0000259" key="7">
    <source>
        <dbReference type="PROSITE" id="PS50280"/>
    </source>
</evidence>
<evidence type="ECO:0000256" key="2">
    <source>
        <dbReference type="ARBA" id="ARBA00022454"/>
    </source>
</evidence>
<sequence length="211" mass="23529">MPLKNDSDTVARTPADTTRRRNRFAVRRSPVHGWGVFATRTLAAGEQVCEYKGERISWDMALLRHPRDPAHPDHTFYFDIGDGTVIDGAVGGNSARWINHACRPNCEAEDRNGRIFIQTVQPIRSGEELSIDYALCVEGRYTRQLRQRYACHCGSPDCRGTMLAERRWRLKATPESTPAPDRLADVANSSAAPQTAAPIVERQSQDALVVA</sequence>
<name>A0A6N6W4U2_9BURK</name>
<dbReference type="InterPro" id="IPR003616">
    <property type="entry name" value="Post-SET_dom"/>
</dbReference>
<feature type="region of interest" description="Disordered" evidence="6">
    <location>
        <begin position="173"/>
        <end position="198"/>
    </location>
</feature>
<reference evidence="9 10" key="1">
    <citation type="journal article" date="2020" name="Int. J. Syst. Evol. Microbiol.">
        <title>Paraburkholderia madseniana sp. nov., a phenolic acid-degrading bacterium isolated from acidic forest soil.</title>
        <authorList>
            <person name="Wilhelm R.C."/>
            <person name="Murphy S.J.L."/>
            <person name="Feriancek N.M."/>
            <person name="Karasz D.C."/>
            <person name="DeRito C.M."/>
            <person name="Newman J.D."/>
            <person name="Buckley D.H."/>
        </authorList>
    </citation>
    <scope>NUCLEOTIDE SEQUENCE [LARGE SCALE GENOMIC DNA]</scope>
    <source>
        <strain evidence="9 10">RP11</strain>
    </source>
</reference>
<dbReference type="PANTHER" id="PTHR22884">
    <property type="entry name" value="SET DOMAIN PROTEINS"/>
    <property type="match status" value="1"/>
</dbReference>
<dbReference type="GO" id="GO:0008168">
    <property type="term" value="F:methyltransferase activity"/>
    <property type="evidence" value="ECO:0007669"/>
    <property type="project" value="UniProtKB-KW"/>
</dbReference>
<dbReference type="Gene3D" id="2.170.270.10">
    <property type="entry name" value="SET domain"/>
    <property type="match status" value="1"/>
</dbReference>
<evidence type="ECO:0000256" key="3">
    <source>
        <dbReference type="ARBA" id="ARBA00022603"/>
    </source>
</evidence>
<dbReference type="PROSITE" id="PS50868">
    <property type="entry name" value="POST_SET"/>
    <property type="match status" value="1"/>
</dbReference>
<dbReference type="InterPro" id="IPR046341">
    <property type="entry name" value="SET_dom_sf"/>
</dbReference>
<feature type="region of interest" description="Disordered" evidence="6">
    <location>
        <begin position="1"/>
        <end position="20"/>
    </location>
</feature>
<keyword evidence="2" id="KW-0158">Chromosome</keyword>
<proteinExistence type="predicted"/>
<feature type="domain" description="Post-SET" evidence="8">
    <location>
        <begin position="147"/>
        <end position="163"/>
    </location>
</feature>
<evidence type="ECO:0000256" key="6">
    <source>
        <dbReference type="SAM" id="MobiDB-lite"/>
    </source>
</evidence>
<accession>A0A6N6W4U2</accession>
<dbReference type="SUPFAM" id="SSF82199">
    <property type="entry name" value="SET domain"/>
    <property type="match status" value="1"/>
</dbReference>
<dbReference type="PROSITE" id="PS50280">
    <property type="entry name" value="SET"/>
    <property type="match status" value="1"/>
</dbReference>
<keyword evidence="3 9" id="KW-0489">Methyltransferase</keyword>
<organism evidence="9 10">
    <name type="scientific">Paraburkholderia madseniana</name>
    <dbReference type="NCBI Taxonomy" id="2599607"/>
    <lineage>
        <taxon>Bacteria</taxon>
        <taxon>Pseudomonadati</taxon>
        <taxon>Pseudomonadota</taxon>
        <taxon>Betaproteobacteria</taxon>
        <taxon>Burkholderiales</taxon>
        <taxon>Burkholderiaceae</taxon>
        <taxon>Paraburkholderia</taxon>
    </lineage>
</organism>
<dbReference type="OrthoDB" id="9790349at2"/>
<evidence type="ECO:0000256" key="5">
    <source>
        <dbReference type="ARBA" id="ARBA00022691"/>
    </source>
</evidence>
<gene>
    <name evidence="9" type="ORF">FSO04_33195</name>
</gene>
<comment type="caution">
    <text evidence="9">The sequence shown here is derived from an EMBL/GenBank/DDBJ whole genome shotgun (WGS) entry which is preliminary data.</text>
</comment>
<keyword evidence="5" id="KW-0949">S-adenosyl-L-methionine</keyword>